<dbReference type="GO" id="GO:0016020">
    <property type="term" value="C:membrane"/>
    <property type="evidence" value="ECO:0007669"/>
    <property type="project" value="UniProtKB-SubCell"/>
</dbReference>
<keyword evidence="2" id="KW-0813">Transport</keyword>
<evidence type="ECO:0000256" key="4">
    <source>
        <dbReference type="ARBA" id="ARBA00022989"/>
    </source>
</evidence>
<keyword evidence="3 7" id="KW-0812">Transmembrane</keyword>
<evidence type="ECO:0000256" key="7">
    <source>
        <dbReference type="SAM" id="Phobius"/>
    </source>
</evidence>
<sequence>MGSLFAAKEPLNLAYSMATKGITQISETKGAESINKTPTDSRDLDDTYQLYRNQDGAELNEVEAKRVLRKIDLKLLPLLMGTYMLQYLDKSSINFASVYGLREGTNLQGQQYAWLGSIFYFGYLVAQYPAGYALQRLPTAKFIGCTILAWGILTIVTPACSSFAGIATTRFLLGVFEGVVNPGLVLVMAMWYRKEEQPLRLVIYYCMNGIAVIFGGLLGYAIGHITTGLERWMYVFLIFGAVSIAWGIVFLLSMPDLPSVARFLSADEQIVAIERVAANRQGVKNHHFKWDQAKQAALDPKTWILFIMSVAGQIPNAAHGTFLSIILKSFGFTSLQTQYMQMPGAGVQIVSLLASGYIASRWPNMRCTVMIIGNLACVACGGALVGLDVDQHWGRLVALWLCGLQSVGFALSLTMVSSNVAGYTKKQLTGAAVFVGYCVGNIIGPQTFIESEAPAYTSAYIAILIGYSVKTVMVIILYAYMWAVNKKRDREVASLSPEARAAIEKEAIERGMQDATELDNKGFRYSL</sequence>
<evidence type="ECO:0000256" key="6">
    <source>
        <dbReference type="ARBA" id="ARBA00037968"/>
    </source>
</evidence>
<feature type="transmembrane region" description="Helical" evidence="7">
    <location>
        <begin position="367"/>
        <end position="387"/>
    </location>
</feature>
<dbReference type="Pfam" id="PF07690">
    <property type="entry name" value="MFS_1"/>
    <property type="match status" value="1"/>
</dbReference>
<feature type="transmembrane region" description="Helical" evidence="7">
    <location>
        <begin position="460"/>
        <end position="480"/>
    </location>
</feature>
<dbReference type="Gene3D" id="1.20.1250.20">
    <property type="entry name" value="MFS general substrate transporter like domains"/>
    <property type="match status" value="2"/>
</dbReference>
<keyword evidence="5 7" id="KW-0472">Membrane</keyword>
<feature type="transmembrane region" description="Helical" evidence="7">
    <location>
        <begin position="393"/>
        <end position="416"/>
    </location>
</feature>
<dbReference type="FunFam" id="1.20.1250.20:FF:000064">
    <property type="entry name" value="MFS allantoate transporter"/>
    <property type="match status" value="1"/>
</dbReference>
<evidence type="ECO:0000256" key="3">
    <source>
        <dbReference type="ARBA" id="ARBA00022692"/>
    </source>
</evidence>
<evidence type="ECO:0000313" key="9">
    <source>
        <dbReference type="EMBL" id="KAF7186390.1"/>
    </source>
</evidence>
<evidence type="ECO:0000256" key="1">
    <source>
        <dbReference type="ARBA" id="ARBA00004141"/>
    </source>
</evidence>
<evidence type="ECO:0000256" key="2">
    <source>
        <dbReference type="ARBA" id="ARBA00022448"/>
    </source>
</evidence>
<keyword evidence="10" id="KW-1185">Reference proteome</keyword>
<feature type="transmembrane region" description="Helical" evidence="7">
    <location>
        <begin position="142"/>
        <end position="165"/>
    </location>
</feature>
<proteinExistence type="inferred from homology"/>
<accession>A0A8H6R6W4</accession>
<dbReference type="PANTHER" id="PTHR43791:SF70">
    <property type="entry name" value="MAJOR FACILITATOR SUPERFAMILY (MFS) PROFILE DOMAIN-CONTAINING PROTEIN"/>
    <property type="match status" value="1"/>
</dbReference>
<feature type="domain" description="Major facilitator superfamily (MFS) profile" evidence="8">
    <location>
        <begin position="75"/>
        <end position="486"/>
    </location>
</feature>
<protein>
    <submittedName>
        <fullName evidence="9">Putative transporter</fullName>
    </submittedName>
</protein>
<dbReference type="OrthoDB" id="6730379at2759"/>
<reference evidence="9" key="1">
    <citation type="submission" date="2020-04" db="EMBL/GenBank/DDBJ databases">
        <title>Draft genome resource of the tomato pathogen Pseudocercospora fuligena.</title>
        <authorList>
            <person name="Zaccaron A."/>
        </authorList>
    </citation>
    <scope>NUCLEOTIDE SEQUENCE</scope>
    <source>
        <strain evidence="9">PF001</strain>
    </source>
</reference>
<keyword evidence="4 7" id="KW-1133">Transmembrane helix</keyword>
<feature type="transmembrane region" description="Helical" evidence="7">
    <location>
        <begin position="171"/>
        <end position="192"/>
    </location>
</feature>
<dbReference type="InterPro" id="IPR011701">
    <property type="entry name" value="MFS"/>
</dbReference>
<dbReference type="PANTHER" id="PTHR43791">
    <property type="entry name" value="PERMEASE-RELATED"/>
    <property type="match status" value="1"/>
</dbReference>
<feature type="transmembrane region" description="Helical" evidence="7">
    <location>
        <begin position="428"/>
        <end position="448"/>
    </location>
</feature>
<organism evidence="9 10">
    <name type="scientific">Pseudocercospora fuligena</name>
    <dbReference type="NCBI Taxonomy" id="685502"/>
    <lineage>
        <taxon>Eukaryota</taxon>
        <taxon>Fungi</taxon>
        <taxon>Dikarya</taxon>
        <taxon>Ascomycota</taxon>
        <taxon>Pezizomycotina</taxon>
        <taxon>Dothideomycetes</taxon>
        <taxon>Dothideomycetidae</taxon>
        <taxon>Mycosphaerellales</taxon>
        <taxon>Mycosphaerellaceae</taxon>
        <taxon>Pseudocercospora</taxon>
    </lineage>
</organism>
<dbReference type="EMBL" id="JABCIY010000256">
    <property type="protein sequence ID" value="KAF7186390.1"/>
    <property type="molecule type" value="Genomic_DNA"/>
</dbReference>
<dbReference type="SUPFAM" id="SSF103473">
    <property type="entry name" value="MFS general substrate transporter"/>
    <property type="match status" value="1"/>
</dbReference>
<comment type="subcellular location">
    <subcellularLocation>
        <location evidence="1">Membrane</location>
        <topology evidence="1">Multi-pass membrane protein</topology>
    </subcellularLocation>
</comment>
<feature type="transmembrane region" description="Helical" evidence="7">
    <location>
        <begin position="339"/>
        <end position="360"/>
    </location>
</feature>
<dbReference type="AlphaFoldDB" id="A0A8H6R6W4"/>
<evidence type="ECO:0000313" key="10">
    <source>
        <dbReference type="Proteomes" id="UP000660729"/>
    </source>
</evidence>
<dbReference type="Proteomes" id="UP000660729">
    <property type="component" value="Unassembled WGS sequence"/>
</dbReference>
<comment type="similarity">
    <text evidence="6">Belongs to the major facilitator superfamily. Allantoate permease family.</text>
</comment>
<dbReference type="CDD" id="cd17327">
    <property type="entry name" value="MFS_FEN2_like"/>
    <property type="match status" value="1"/>
</dbReference>
<feature type="transmembrane region" description="Helical" evidence="7">
    <location>
        <begin position="204"/>
        <end position="226"/>
    </location>
</feature>
<dbReference type="InterPro" id="IPR020846">
    <property type="entry name" value="MFS_dom"/>
</dbReference>
<feature type="transmembrane region" description="Helical" evidence="7">
    <location>
        <begin position="112"/>
        <end position="130"/>
    </location>
</feature>
<gene>
    <name evidence="9" type="ORF">HII31_12247</name>
</gene>
<feature type="transmembrane region" description="Helical" evidence="7">
    <location>
        <begin position="303"/>
        <end position="327"/>
    </location>
</feature>
<comment type="caution">
    <text evidence="9">The sequence shown here is derived from an EMBL/GenBank/DDBJ whole genome shotgun (WGS) entry which is preliminary data.</text>
</comment>
<evidence type="ECO:0000259" key="8">
    <source>
        <dbReference type="PROSITE" id="PS50850"/>
    </source>
</evidence>
<name>A0A8H6R6W4_9PEZI</name>
<dbReference type="PROSITE" id="PS50850">
    <property type="entry name" value="MFS"/>
    <property type="match status" value="1"/>
</dbReference>
<dbReference type="GO" id="GO:0022857">
    <property type="term" value="F:transmembrane transporter activity"/>
    <property type="evidence" value="ECO:0007669"/>
    <property type="project" value="InterPro"/>
</dbReference>
<feature type="transmembrane region" description="Helical" evidence="7">
    <location>
        <begin position="232"/>
        <end position="252"/>
    </location>
</feature>
<dbReference type="InterPro" id="IPR036259">
    <property type="entry name" value="MFS_trans_sf"/>
</dbReference>
<evidence type="ECO:0000256" key="5">
    <source>
        <dbReference type="ARBA" id="ARBA00023136"/>
    </source>
</evidence>